<dbReference type="PATRIC" id="fig|1397108.4.peg.866"/>
<keyword evidence="3" id="KW-1185">Reference proteome</keyword>
<dbReference type="RefSeq" id="WP_062215987.1">
    <property type="nucleotide sequence ID" value="NZ_CP012023.1"/>
</dbReference>
<dbReference type="InterPro" id="IPR009506">
    <property type="entry name" value="YjiS-like"/>
</dbReference>
<name>A0A0N9ZXD4_9RHOB</name>
<dbReference type="KEGG" id="cmar:IMCC12053_838"/>
<dbReference type="EMBL" id="CP012023">
    <property type="protein sequence ID" value="ALI54786.1"/>
    <property type="molecule type" value="Genomic_DNA"/>
</dbReference>
<evidence type="ECO:0000313" key="2">
    <source>
        <dbReference type="EMBL" id="ALI54786.1"/>
    </source>
</evidence>
<evidence type="ECO:0000259" key="1">
    <source>
        <dbReference type="Pfam" id="PF06568"/>
    </source>
</evidence>
<proteinExistence type="predicted"/>
<reference evidence="2 3" key="1">
    <citation type="submission" date="2015-05" db="EMBL/GenBank/DDBJ databases">
        <authorList>
            <person name="Wang D.B."/>
            <person name="Wang M."/>
        </authorList>
    </citation>
    <scope>NUCLEOTIDE SEQUENCE [LARGE SCALE GENOMIC DNA]</scope>
    <source>
        <strain evidence="2 3">IMCC 12053</strain>
    </source>
</reference>
<dbReference type="STRING" id="1397108.IMCC12053_838"/>
<dbReference type="Pfam" id="PF06568">
    <property type="entry name" value="YjiS-like"/>
    <property type="match status" value="1"/>
</dbReference>
<dbReference type="OrthoDB" id="8244198at2"/>
<accession>A0A0N9ZXD4</accession>
<organism evidence="2 3">
    <name type="scientific">Celeribacter marinus</name>
    <dbReference type="NCBI Taxonomy" id="1397108"/>
    <lineage>
        <taxon>Bacteria</taxon>
        <taxon>Pseudomonadati</taxon>
        <taxon>Pseudomonadota</taxon>
        <taxon>Alphaproteobacteria</taxon>
        <taxon>Rhodobacterales</taxon>
        <taxon>Roseobacteraceae</taxon>
        <taxon>Celeribacter</taxon>
    </lineage>
</organism>
<dbReference type="AlphaFoldDB" id="A0A0N9ZXD4"/>
<evidence type="ECO:0000313" key="3">
    <source>
        <dbReference type="Proteomes" id="UP000064920"/>
    </source>
</evidence>
<protein>
    <recommendedName>
        <fullName evidence="1">YjiS-like domain-containing protein</fullName>
    </recommendedName>
</protein>
<feature type="domain" description="YjiS-like" evidence="1">
    <location>
        <begin position="26"/>
        <end position="57"/>
    </location>
</feature>
<gene>
    <name evidence="2" type="ORF">IMCC12053_838</name>
</gene>
<dbReference type="Proteomes" id="UP000064920">
    <property type="component" value="Chromosome"/>
</dbReference>
<sequence length="70" mass="7732">MAYVNNVRTAAPGFAGITSFFAGLSERYARYNVYRETMNELNELSDRDLADLGLARSTIKSVAFEAAYGN</sequence>